<keyword evidence="9 13" id="KW-0472">Membrane</keyword>
<evidence type="ECO:0000256" key="6">
    <source>
        <dbReference type="ARBA" id="ARBA00022989"/>
    </source>
</evidence>
<evidence type="ECO:0000256" key="10">
    <source>
        <dbReference type="ARBA" id="ARBA00023201"/>
    </source>
</evidence>
<dbReference type="PROSITE" id="PS50283">
    <property type="entry name" value="NA_SOLUT_SYMP_3"/>
    <property type="match status" value="1"/>
</dbReference>
<feature type="transmembrane region" description="Helical" evidence="13">
    <location>
        <begin position="240"/>
        <end position="258"/>
    </location>
</feature>
<dbReference type="OrthoDB" id="6132759at2759"/>
<evidence type="ECO:0000313" key="14">
    <source>
        <dbReference type="EMBL" id="ELT92965.1"/>
    </source>
</evidence>
<evidence type="ECO:0000256" key="5">
    <source>
        <dbReference type="ARBA" id="ARBA00022692"/>
    </source>
</evidence>
<feature type="transmembrane region" description="Helical" evidence="13">
    <location>
        <begin position="409"/>
        <end position="434"/>
    </location>
</feature>
<dbReference type="InterPro" id="IPR001734">
    <property type="entry name" value="Na/solute_symporter"/>
</dbReference>
<evidence type="ECO:0000313" key="16">
    <source>
        <dbReference type="Proteomes" id="UP000014760"/>
    </source>
</evidence>
<evidence type="ECO:0000256" key="1">
    <source>
        <dbReference type="ARBA" id="ARBA00004651"/>
    </source>
</evidence>
<feature type="transmembrane region" description="Helical" evidence="13">
    <location>
        <begin position="279"/>
        <end position="302"/>
    </location>
</feature>
<keyword evidence="10" id="KW-0739">Sodium transport</keyword>
<evidence type="ECO:0000256" key="2">
    <source>
        <dbReference type="ARBA" id="ARBA00006434"/>
    </source>
</evidence>
<feature type="transmembrane region" description="Helical" evidence="13">
    <location>
        <begin position="52"/>
        <end position="71"/>
    </location>
</feature>
<dbReference type="InterPro" id="IPR038377">
    <property type="entry name" value="Na/Glc_symporter_sf"/>
</dbReference>
<reference evidence="16" key="1">
    <citation type="submission" date="2012-12" db="EMBL/GenBank/DDBJ databases">
        <authorList>
            <person name="Hellsten U."/>
            <person name="Grimwood J."/>
            <person name="Chapman J.A."/>
            <person name="Shapiro H."/>
            <person name="Aerts A."/>
            <person name="Otillar R.P."/>
            <person name="Terry A.Y."/>
            <person name="Boore J.L."/>
            <person name="Simakov O."/>
            <person name="Marletaz F."/>
            <person name="Cho S.-J."/>
            <person name="Edsinger-Gonzales E."/>
            <person name="Havlak P."/>
            <person name="Kuo D.-H."/>
            <person name="Larsson T."/>
            <person name="Lv J."/>
            <person name="Arendt D."/>
            <person name="Savage R."/>
            <person name="Osoegawa K."/>
            <person name="de Jong P."/>
            <person name="Lindberg D.R."/>
            <person name="Seaver E.C."/>
            <person name="Weisblat D.A."/>
            <person name="Putnam N.H."/>
            <person name="Grigoriev I.V."/>
            <person name="Rokhsar D.S."/>
        </authorList>
    </citation>
    <scope>NUCLEOTIDE SEQUENCE</scope>
    <source>
        <strain evidence="16">I ESC-2004</strain>
    </source>
</reference>
<feature type="transmembrane region" description="Helical" evidence="13">
    <location>
        <begin position="159"/>
        <end position="177"/>
    </location>
</feature>
<evidence type="ECO:0000256" key="11">
    <source>
        <dbReference type="RuleBase" id="RU362091"/>
    </source>
</evidence>
<evidence type="ECO:0000256" key="7">
    <source>
        <dbReference type="ARBA" id="ARBA00023053"/>
    </source>
</evidence>
<feature type="transmembrane region" description="Helical" evidence="13">
    <location>
        <begin position="125"/>
        <end position="147"/>
    </location>
</feature>
<feature type="transmembrane region" description="Helical" evidence="13">
    <location>
        <begin position="83"/>
        <end position="104"/>
    </location>
</feature>
<dbReference type="Gene3D" id="1.20.1730.10">
    <property type="entry name" value="Sodium/glucose cotransporter"/>
    <property type="match status" value="1"/>
</dbReference>
<dbReference type="GO" id="GO:0005886">
    <property type="term" value="C:plasma membrane"/>
    <property type="evidence" value="ECO:0007669"/>
    <property type="project" value="UniProtKB-SubCell"/>
</dbReference>
<dbReference type="PANTHER" id="PTHR42985:SF2">
    <property type="entry name" value="SODIUM-DEPENDENT MULTIVITAMIN TRANSPORTER"/>
    <property type="match status" value="1"/>
</dbReference>
<dbReference type="CDD" id="cd11492">
    <property type="entry name" value="SLC5sbd_NIS-SMVT"/>
    <property type="match status" value="1"/>
</dbReference>
<keyword evidence="4" id="KW-1003">Cell membrane</keyword>
<keyword evidence="5 13" id="KW-0812">Transmembrane</keyword>
<feature type="transmembrane region" description="Helical" evidence="13">
    <location>
        <begin position="189"/>
        <end position="208"/>
    </location>
</feature>
<comment type="subcellular location">
    <subcellularLocation>
        <location evidence="1">Cell membrane</location>
        <topology evidence="1">Multi-pass membrane protein</topology>
    </subcellularLocation>
</comment>
<keyword evidence="3" id="KW-0813">Transport</keyword>
<gene>
    <name evidence="14" type="ORF">CAPTEDRAFT_169293</name>
</gene>
<keyword evidence="6 13" id="KW-1133">Transmembrane helix</keyword>
<evidence type="ECO:0000256" key="3">
    <source>
        <dbReference type="ARBA" id="ARBA00022448"/>
    </source>
</evidence>
<dbReference type="FunCoup" id="R7TPJ2">
    <property type="interactions" value="80"/>
</dbReference>
<feature type="transmembrane region" description="Helical" evidence="13">
    <location>
        <begin position="13"/>
        <end position="32"/>
    </location>
</feature>
<dbReference type="EnsemblMetazoa" id="CapteT169293">
    <property type="protein sequence ID" value="CapteP169293"/>
    <property type="gene ID" value="CapteG169293"/>
</dbReference>
<keyword evidence="8" id="KW-0406">Ion transport</keyword>
<dbReference type="EMBL" id="KB309928">
    <property type="protein sequence ID" value="ELT92965.1"/>
    <property type="molecule type" value="Genomic_DNA"/>
</dbReference>
<dbReference type="EMBL" id="AMQN01002711">
    <property type="status" value="NOT_ANNOTATED_CDS"/>
    <property type="molecule type" value="Genomic_DNA"/>
</dbReference>
<proteinExistence type="inferred from homology"/>
<feature type="region of interest" description="Disordered" evidence="12">
    <location>
        <begin position="570"/>
        <end position="602"/>
    </location>
</feature>
<protein>
    <recommendedName>
        <fullName evidence="17">Sodium-dependent multivitamin transporter</fullName>
    </recommendedName>
</protein>
<dbReference type="Proteomes" id="UP000014760">
    <property type="component" value="Unassembled WGS sequence"/>
</dbReference>
<feature type="transmembrane region" description="Helical" evidence="13">
    <location>
        <begin position="513"/>
        <end position="536"/>
    </location>
</feature>
<keyword evidence="16" id="KW-1185">Reference proteome</keyword>
<evidence type="ECO:0000256" key="12">
    <source>
        <dbReference type="SAM" id="MobiDB-lite"/>
    </source>
</evidence>
<evidence type="ECO:0000256" key="9">
    <source>
        <dbReference type="ARBA" id="ARBA00023136"/>
    </source>
</evidence>
<evidence type="ECO:0000256" key="13">
    <source>
        <dbReference type="SAM" id="Phobius"/>
    </source>
</evidence>
<feature type="transmembrane region" description="Helical" evidence="13">
    <location>
        <begin position="384"/>
        <end position="403"/>
    </location>
</feature>
<dbReference type="InterPro" id="IPR051163">
    <property type="entry name" value="Sodium:Solute_Symporter_SSF"/>
</dbReference>
<name>R7TPJ2_CAPTE</name>
<dbReference type="HOGENOM" id="CLU_018808_11_1_1"/>
<dbReference type="GO" id="GO:0015293">
    <property type="term" value="F:symporter activity"/>
    <property type="evidence" value="ECO:0007669"/>
    <property type="project" value="TreeGrafter"/>
</dbReference>
<dbReference type="GO" id="GO:0006814">
    <property type="term" value="P:sodium ion transport"/>
    <property type="evidence" value="ECO:0007669"/>
    <property type="project" value="UniProtKB-KW"/>
</dbReference>
<reference evidence="14 16" key="2">
    <citation type="journal article" date="2013" name="Nature">
        <title>Insights into bilaterian evolution from three spiralian genomes.</title>
        <authorList>
            <person name="Simakov O."/>
            <person name="Marletaz F."/>
            <person name="Cho S.J."/>
            <person name="Edsinger-Gonzales E."/>
            <person name="Havlak P."/>
            <person name="Hellsten U."/>
            <person name="Kuo D.H."/>
            <person name="Larsson T."/>
            <person name="Lv J."/>
            <person name="Arendt D."/>
            <person name="Savage R."/>
            <person name="Osoegawa K."/>
            <person name="de Jong P."/>
            <person name="Grimwood J."/>
            <person name="Chapman J.A."/>
            <person name="Shapiro H."/>
            <person name="Aerts A."/>
            <person name="Otillar R.P."/>
            <person name="Terry A.Y."/>
            <person name="Boore J.L."/>
            <person name="Grigoriev I.V."/>
            <person name="Lindberg D.R."/>
            <person name="Seaver E.C."/>
            <person name="Weisblat D.A."/>
            <person name="Putnam N.H."/>
            <person name="Rokhsar D.S."/>
        </authorList>
    </citation>
    <scope>NUCLEOTIDE SEQUENCE</scope>
    <source>
        <strain evidence="14 16">I ESC-2004</strain>
    </source>
</reference>
<keyword evidence="7" id="KW-0915">Sodium</keyword>
<feature type="transmembrane region" description="Helical" evidence="13">
    <location>
        <begin position="339"/>
        <end position="364"/>
    </location>
</feature>
<reference evidence="15" key="3">
    <citation type="submission" date="2015-06" db="UniProtKB">
        <authorList>
            <consortium name="EnsemblMetazoa"/>
        </authorList>
    </citation>
    <scope>IDENTIFICATION</scope>
</reference>
<dbReference type="Pfam" id="PF00474">
    <property type="entry name" value="SSF"/>
    <property type="match status" value="1"/>
</dbReference>
<comment type="similarity">
    <text evidence="2 11">Belongs to the sodium:solute symporter (SSF) (TC 2.A.21) family.</text>
</comment>
<dbReference type="OMA" id="AWTWPAT"/>
<feature type="transmembrane region" description="Helical" evidence="13">
    <location>
        <begin position="441"/>
        <end position="463"/>
    </location>
</feature>
<dbReference type="PANTHER" id="PTHR42985">
    <property type="entry name" value="SODIUM-COUPLED MONOCARBOXYLATE TRANSPORTER"/>
    <property type="match status" value="1"/>
</dbReference>
<evidence type="ECO:0000313" key="15">
    <source>
        <dbReference type="EnsemblMetazoa" id="CapteP169293"/>
    </source>
</evidence>
<evidence type="ECO:0008006" key="17">
    <source>
        <dbReference type="Google" id="ProtNLM"/>
    </source>
</evidence>
<dbReference type="NCBIfam" id="TIGR00813">
    <property type="entry name" value="sss"/>
    <property type="match status" value="1"/>
</dbReference>
<evidence type="ECO:0000256" key="8">
    <source>
        <dbReference type="ARBA" id="ARBA00023065"/>
    </source>
</evidence>
<accession>R7TPJ2</accession>
<dbReference type="PROSITE" id="PS51257">
    <property type="entry name" value="PROKAR_LIPOPROTEIN"/>
    <property type="match status" value="1"/>
</dbReference>
<sequence>MVSTNKSFSIADYVVFSLVLIISAGIGVFYGCTGGRQRTAREFLMADRQMSVLPVTLSMVASFMSAIMLLGTPAEMYIYGTEYMLIFLAYVLVAPVAAFLYTPVFYRLKLTSAYEYFEIRFKNKIVRIAGCCTYIIQMIMYMAIVLYAPSLALNAVTGFSVWGAVFSVGCVCTFYTTLGGMKAVMWTDVFQIIMMVCGLMAVLIQGLIDHGGFSNIIEKAREGGRLHFIDLDPDPSSRHTLWSLTIGALFMWLAINGTNQSQVQRAMTCPSLKKAQLSVVLNSPCLIVLLLLTSFCGLAMYAEFGQCDPLVTKRIHASDQLLPLYVMEALSHAPGVPGLFIACLFSGTLSTISSGLNSLAAVTIEDIIKSGWNPDLSEEKGARYSKVIAFGYGVIMMCLTVLASQMGAVLQAALALFGVIGGPILGIFSLGIFFPSANWKGCLAGLIVSFSIQAWVGLGATLVRPVYPKPFLSVAECFNSTIVYNATALLTNSTAVELTKDSSFLGRIYSLSYLWYTLMAVVNVIVVGLIVSYITGPMKPADVDPRTICNICDVICPCFPESLRRPFRHQSRKSQTVVPDDDDRGKTIALMDSGRAASKQNT</sequence>
<evidence type="ECO:0000256" key="4">
    <source>
        <dbReference type="ARBA" id="ARBA00022475"/>
    </source>
</evidence>
<dbReference type="AlphaFoldDB" id="R7TPJ2"/>
<organism evidence="14">
    <name type="scientific">Capitella teleta</name>
    <name type="common">Polychaete worm</name>
    <dbReference type="NCBI Taxonomy" id="283909"/>
    <lineage>
        <taxon>Eukaryota</taxon>
        <taxon>Metazoa</taxon>
        <taxon>Spiralia</taxon>
        <taxon>Lophotrochozoa</taxon>
        <taxon>Annelida</taxon>
        <taxon>Polychaeta</taxon>
        <taxon>Sedentaria</taxon>
        <taxon>Scolecida</taxon>
        <taxon>Capitellidae</taxon>
        <taxon>Capitella</taxon>
    </lineage>
</organism>